<reference evidence="12" key="1">
    <citation type="submission" date="2016-10" db="EMBL/GenBank/DDBJ databases">
        <authorList>
            <person name="Varghese N."/>
            <person name="Submissions S."/>
        </authorList>
    </citation>
    <scope>NUCLEOTIDE SEQUENCE [LARGE SCALE GENOMIC DNA]</scope>
    <source>
        <strain evidence="12">Nm10</strain>
    </source>
</reference>
<dbReference type="InterPro" id="IPR033644">
    <property type="entry name" value="Ferrochelatase_C"/>
</dbReference>
<accession>A0A0S3AFK7</accession>
<evidence type="ECO:0000256" key="5">
    <source>
        <dbReference type="ARBA" id="ARBA00023133"/>
    </source>
</evidence>
<keyword evidence="7 9" id="KW-0627">Porphyrin biosynthesis</keyword>
<evidence type="ECO:0000256" key="9">
    <source>
        <dbReference type="HAMAP-Rule" id="MF_00323"/>
    </source>
</evidence>
<dbReference type="GO" id="GO:0004325">
    <property type="term" value="F:ferrochelatase activity"/>
    <property type="evidence" value="ECO:0007669"/>
    <property type="project" value="UniProtKB-UniRule"/>
</dbReference>
<dbReference type="HAMAP" id="MF_00323">
    <property type="entry name" value="Ferrochelatase"/>
    <property type="match status" value="1"/>
</dbReference>
<protein>
    <recommendedName>
        <fullName evidence="9">Ferrochelatase</fullName>
        <ecNumber evidence="9">4.98.1.1</ecNumber>
    </recommendedName>
    <alternativeName>
        <fullName evidence="9">Heme synthase</fullName>
    </alternativeName>
    <alternativeName>
        <fullName evidence="9">Protoheme ferro-lyase</fullName>
    </alternativeName>
</protein>
<evidence type="ECO:0000256" key="2">
    <source>
        <dbReference type="ARBA" id="ARBA00022490"/>
    </source>
</evidence>
<keyword evidence="2 9" id="KW-0963">Cytoplasm</keyword>
<dbReference type="Gene3D" id="3.40.50.1400">
    <property type="match status" value="2"/>
</dbReference>
<dbReference type="AlphaFoldDB" id="A0A0S3AFK7"/>
<comment type="similarity">
    <text evidence="1 9 10">Belongs to the ferrochelatase family.</text>
</comment>
<keyword evidence="6 9" id="KW-0456">Lyase</keyword>
<keyword evidence="12" id="KW-1185">Reference proteome</keyword>
<dbReference type="GO" id="GO:0046872">
    <property type="term" value="F:metal ion binding"/>
    <property type="evidence" value="ECO:0007669"/>
    <property type="project" value="UniProtKB-KW"/>
</dbReference>
<dbReference type="InterPro" id="IPR001015">
    <property type="entry name" value="Ferrochelatase"/>
</dbReference>
<feature type="binding site" evidence="9">
    <location>
        <position position="289"/>
    </location>
    <ligand>
        <name>Fe(2+)</name>
        <dbReference type="ChEBI" id="CHEBI:29033"/>
    </ligand>
</feature>
<dbReference type="Proteomes" id="UP000182882">
    <property type="component" value="Unassembled WGS sequence"/>
</dbReference>
<keyword evidence="3 9" id="KW-0479">Metal-binding</keyword>
<proteinExistence type="inferred from homology"/>
<dbReference type="NCBIfam" id="TIGR00109">
    <property type="entry name" value="hemH"/>
    <property type="match status" value="1"/>
</dbReference>
<comment type="subcellular location">
    <subcellularLocation>
        <location evidence="9">Cytoplasm</location>
    </subcellularLocation>
</comment>
<dbReference type="KEGG" id="nur:ATY38_00140"/>
<keyword evidence="5 9" id="KW-0350">Heme biosynthesis</keyword>
<dbReference type="PANTHER" id="PTHR11108">
    <property type="entry name" value="FERROCHELATASE"/>
    <property type="match status" value="1"/>
</dbReference>
<dbReference type="Pfam" id="PF00762">
    <property type="entry name" value="Ferrochelatase"/>
    <property type="match status" value="1"/>
</dbReference>
<comment type="catalytic activity">
    <reaction evidence="8">
        <text>Fe-coproporphyrin III + 2 H(+) = coproporphyrin III + Fe(2+)</text>
        <dbReference type="Rhea" id="RHEA:49572"/>
        <dbReference type="ChEBI" id="CHEBI:15378"/>
        <dbReference type="ChEBI" id="CHEBI:29033"/>
        <dbReference type="ChEBI" id="CHEBI:68438"/>
        <dbReference type="ChEBI" id="CHEBI:131725"/>
        <dbReference type="EC" id="4.99.1.9"/>
    </reaction>
    <physiologicalReaction direction="right-to-left" evidence="8">
        <dbReference type="Rhea" id="RHEA:49574"/>
    </physiologicalReaction>
</comment>
<name>A0A0S3AFK7_9PROT</name>
<evidence type="ECO:0000256" key="1">
    <source>
        <dbReference type="ARBA" id="ARBA00007718"/>
    </source>
</evidence>
<evidence type="ECO:0000256" key="7">
    <source>
        <dbReference type="ARBA" id="ARBA00023244"/>
    </source>
</evidence>
<dbReference type="RefSeq" id="WP_062557499.1">
    <property type="nucleotide sequence ID" value="NZ_CP013341.1"/>
</dbReference>
<dbReference type="PANTHER" id="PTHR11108:SF1">
    <property type="entry name" value="FERROCHELATASE, MITOCHONDRIAL"/>
    <property type="match status" value="1"/>
</dbReference>
<feature type="binding site" evidence="9">
    <location>
        <position position="208"/>
    </location>
    <ligand>
        <name>Fe(2+)</name>
        <dbReference type="ChEBI" id="CHEBI:29033"/>
    </ligand>
</feature>
<sequence>MTSKSHYQHGSRNRTGVLLINLGTPDAPTAQALRPYLKEFLSNPRVIEVPRLIWWPILHGFILPFRPKASAEKYTKIWMPEGSPLKVHTERQTKLLREMLQARLKNPPMVEYAMNIGKPSVTTVLQNMQAQGCERILVIPLFPQYAASSTAAAMDNVFMILSRMRNQPAIRTVKQYHDHPAYIAALAHNVRDYWSAHGRPDKLIISFHGTPRSSLDKGDPYHCACQKTGRLLAEALTLDANQYTVCFQSRFGKAKWLTPYTAVTLEELGKSRTQRVDVICPGFVSDCLETLEEIAIEAKSIFVQAGGKEFHYIPCLNERNDWIQALADITCSHLHGWLDNEVSEEATQLSRKLALEMGAKS</sequence>
<dbReference type="GO" id="GO:0006783">
    <property type="term" value="P:heme biosynthetic process"/>
    <property type="evidence" value="ECO:0007669"/>
    <property type="project" value="UniProtKB-UniRule"/>
</dbReference>
<dbReference type="EMBL" id="FNLN01000002">
    <property type="protein sequence ID" value="SDT84556.1"/>
    <property type="molecule type" value="Genomic_DNA"/>
</dbReference>
<comment type="function">
    <text evidence="9">Catalyzes the ferrous insertion into protoporphyrin IX.</text>
</comment>
<keyword evidence="4 9" id="KW-0408">Iron</keyword>
<evidence type="ECO:0000256" key="6">
    <source>
        <dbReference type="ARBA" id="ARBA00023239"/>
    </source>
</evidence>
<comment type="catalytic activity">
    <reaction evidence="9">
        <text>heme b + 2 H(+) = protoporphyrin IX + Fe(2+)</text>
        <dbReference type="Rhea" id="RHEA:22584"/>
        <dbReference type="ChEBI" id="CHEBI:15378"/>
        <dbReference type="ChEBI" id="CHEBI:29033"/>
        <dbReference type="ChEBI" id="CHEBI:57306"/>
        <dbReference type="ChEBI" id="CHEBI:60344"/>
        <dbReference type="EC" id="4.98.1.1"/>
    </reaction>
</comment>
<dbReference type="CDD" id="cd03411">
    <property type="entry name" value="Ferrochelatase_N"/>
    <property type="match status" value="1"/>
</dbReference>
<gene>
    <name evidence="9" type="primary">hemH</name>
    <name evidence="11" type="ORF">SAMN05216406_10214</name>
</gene>
<organism evidence="11 12">
    <name type="scientific">Nitrosomonas ureae</name>
    <dbReference type="NCBI Taxonomy" id="44577"/>
    <lineage>
        <taxon>Bacteria</taxon>
        <taxon>Pseudomonadati</taxon>
        <taxon>Pseudomonadota</taxon>
        <taxon>Betaproteobacteria</taxon>
        <taxon>Nitrosomonadales</taxon>
        <taxon>Nitrosomonadaceae</taxon>
        <taxon>Nitrosomonas</taxon>
    </lineage>
</organism>
<evidence type="ECO:0000313" key="11">
    <source>
        <dbReference type="EMBL" id="SDT84556.1"/>
    </source>
</evidence>
<dbReference type="SUPFAM" id="SSF53800">
    <property type="entry name" value="Chelatase"/>
    <property type="match status" value="1"/>
</dbReference>
<dbReference type="UniPathway" id="UPA00252">
    <property type="reaction ID" value="UER00325"/>
</dbReference>
<dbReference type="GO" id="GO:0005737">
    <property type="term" value="C:cytoplasm"/>
    <property type="evidence" value="ECO:0007669"/>
    <property type="project" value="UniProtKB-SubCell"/>
</dbReference>
<dbReference type="EC" id="4.98.1.1" evidence="9"/>
<dbReference type="FunFam" id="3.40.50.1400:FF:000002">
    <property type="entry name" value="Ferrochelatase"/>
    <property type="match status" value="1"/>
</dbReference>
<evidence type="ECO:0000256" key="3">
    <source>
        <dbReference type="ARBA" id="ARBA00022723"/>
    </source>
</evidence>
<dbReference type="CDD" id="cd00419">
    <property type="entry name" value="Ferrochelatase_C"/>
    <property type="match status" value="1"/>
</dbReference>
<evidence type="ECO:0000256" key="10">
    <source>
        <dbReference type="RuleBase" id="RU004185"/>
    </source>
</evidence>
<evidence type="ECO:0000256" key="4">
    <source>
        <dbReference type="ARBA" id="ARBA00023004"/>
    </source>
</evidence>
<comment type="pathway">
    <text evidence="9">Porphyrin-containing compound metabolism; protoheme biosynthesis; protoheme from protoporphyrin-IX: step 1/1.</text>
</comment>
<dbReference type="InterPro" id="IPR033659">
    <property type="entry name" value="Ferrochelatase_N"/>
</dbReference>
<evidence type="ECO:0000313" key="12">
    <source>
        <dbReference type="Proteomes" id="UP000182882"/>
    </source>
</evidence>
<evidence type="ECO:0000256" key="8">
    <source>
        <dbReference type="ARBA" id="ARBA00024536"/>
    </source>
</evidence>